<dbReference type="OrthoDB" id="10417997at2759"/>
<reference evidence="1 2" key="1">
    <citation type="submission" date="2020-02" db="EMBL/GenBank/DDBJ databases">
        <authorList>
            <person name="Ferguson B K."/>
        </authorList>
    </citation>
    <scope>NUCLEOTIDE SEQUENCE [LARGE SCALE GENOMIC DNA]</scope>
</reference>
<dbReference type="Proteomes" id="UP000479190">
    <property type="component" value="Unassembled WGS sequence"/>
</dbReference>
<proteinExistence type="predicted"/>
<sequence length="346" mass="38359">MGVEDGSIDINLAIQSLAKFAKYTNSCANKVPYVIVDRKPFQFIKKEPLEIERDLPAVEIESGNERKLKNQKVEQNIPEDKFNEQNAEYQCDVLPKDNVSIEVVDLTDDSAIDWTASQLYQPPPPKPKYVFASSLVKLADLQSATSDQNTSAALTTSIIGDSSAAGELCTTTAATTTIATAAVTAETDADRPPPPQANNWRIKITKLPLENNKTLYTCTVCPDDDQRPTFDCIKECKVHLREIHADSGYTCFCVLCGILLDTDELLLAHMEHNGNASHMDTIDDMNQLILPENDSKFSPPETVLSSLVNFVPPQVVSKKVNHVFSERYSPDQIALARMFDTNFWSA</sequence>
<protein>
    <submittedName>
        <fullName evidence="1">Uncharacterized protein</fullName>
    </submittedName>
</protein>
<accession>A0A6H5HVD6</accession>
<name>A0A6H5HVD6_9HYME</name>
<evidence type="ECO:0000313" key="2">
    <source>
        <dbReference type="Proteomes" id="UP000479190"/>
    </source>
</evidence>
<dbReference type="EMBL" id="CADCXV010000213">
    <property type="protein sequence ID" value="CAB0028929.1"/>
    <property type="molecule type" value="Genomic_DNA"/>
</dbReference>
<evidence type="ECO:0000313" key="1">
    <source>
        <dbReference type="EMBL" id="CAB0028929.1"/>
    </source>
</evidence>
<dbReference type="AlphaFoldDB" id="A0A6H5HVD6"/>
<keyword evidence="2" id="KW-1185">Reference proteome</keyword>
<organism evidence="1 2">
    <name type="scientific">Trichogramma brassicae</name>
    <dbReference type="NCBI Taxonomy" id="86971"/>
    <lineage>
        <taxon>Eukaryota</taxon>
        <taxon>Metazoa</taxon>
        <taxon>Ecdysozoa</taxon>
        <taxon>Arthropoda</taxon>
        <taxon>Hexapoda</taxon>
        <taxon>Insecta</taxon>
        <taxon>Pterygota</taxon>
        <taxon>Neoptera</taxon>
        <taxon>Endopterygota</taxon>
        <taxon>Hymenoptera</taxon>
        <taxon>Apocrita</taxon>
        <taxon>Proctotrupomorpha</taxon>
        <taxon>Chalcidoidea</taxon>
        <taxon>Trichogrammatidae</taxon>
        <taxon>Trichogramma</taxon>
    </lineage>
</organism>
<gene>
    <name evidence="1" type="ORF">TBRA_LOCUS1041</name>
</gene>